<evidence type="ECO:0000256" key="6">
    <source>
        <dbReference type="SAM" id="MobiDB-lite"/>
    </source>
</evidence>
<keyword evidence="4" id="KW-0010">Activator</keyword>
<feature type="compositionally biased region" description="Basic and acidic residues" evidence="6">
    <location>
        <begin position="25"/>
        <end position="36"/>
    </location>
</feature>
<dbReference type="SMART" id="SM00342">
    <property type="entry name" value="HTH_ARAC"/>
    <property type="match status" value="1"/>
</dbReference>
<sequence>MTMYGDVADFEPFQPVALLETPPEVTDRSQPDEMRSQPEGMRSRIPTLRQFGLAVETFPDYVNPESDLHGLDVVLLSFVFAGSGHHVIGDVEFELTAPSVSVTSTGQKHCLVTDDAGIDVVNLYLDPDSHALPRLAAPLDGALAALIPFGDTIAARRPRLTQVELGDAAQARILLDLLARETAEPRAGTVEALDALCRLLLTVCARAVMEGGLLPEHRDLSPAEATIEEVRAYLDQTFLESHTLASLAERAHLERTYFSRAFSQRVGVPVVEYTTRLRIRHAVSELRSSNRPIAEIAAASGFRDLSHFGRTFRRITGTTPRAYRRDHRGLVEV</sequence>
<evidence type="ECO:0000256" key="4">
    <source>
        <dbReference type="ARBA" id="ARBA00023159"/>
    </source>
</evidence>
<dbReference type="InterPro" id="IPR050204">
    <property type="entry name" value="AraC_XylS_family_regulators"/>
</dbReference>
<dbReference type="SUPFAM" id="SSF51215">
    <property type="entry name" value="Regulatory protein AraC"/>
    <property type="match status" value="1"/>
</dbReference>
<dbReference type="PROSITE" id="PS00041">
    <property type="entry name" value="HTH_ARAC_FAMILY_1"/>
    <property type="match status" value="1"/>
</dbReference>
<reference evidence="8 9" key="1">
    <citation type="submission" date="2018-10" db="EMBL/GenBank/DDBJ databases">
        <title>Sequencing the genomes of 1000 actinobacteria strains.</title>
        <authorList>
            <person name="Klenk H.-P."/>
        </authorList>
    </citation>
    <scope>NUCLEOTIDE SEQUENCE [LARGE SCALE GENOMIC DNA]</scope>
    <source>
        <strain evidence="8 9">DSM 17894</strain>
    </source>
</reference>
<dbReference type="Gene3D" id="1.10.10.60">
    <property type="entry name" value="Homeodomain-like"/>
    <property type="match status" value="2"/>
</dbReference>
<organism evidence="8 9">
    <name type="scientific">Frondihabitans australicus</name>
    <dbReference type="NCBI Taxonomy" id="386892"/>
    <lineage>
        <taxon>Bacteria</taxon>
        <taxon>Bacillati</taxon>
        <taxon>Actinomycetota</taxon>
        <taxon>Actinomycetes</taxon>
        <taxon>Micrococcales</taxon>
        <taxon>Microbacteriaceae</taxon>
        <taxon>Frondihabitans</taxon>
    </lineage>
</organism>
<dbReference type="InterPro" id="IPR037923">
    <property type="entry name" value="HTH-like"/>
</dbReference>
<evidence type="ECO:0000256" key="5">
    <source>
        <dbReference type="ARBA" id="ARBA00023163"/>
    </source>
</evidence>
<keyword evidence="5" id="KW-0804">Transcription</keyword>
<dbReference type="InterPro" id="IPR020449">
    <property type="entry name" value="Tscrpt_reg_AraC-type_HTH"/>
</dbReference>
<name>A0A495ICE6_9MICO</name>
<evidence type="ECO:0000313" key="9">
    <source>
        <dbReference type="Proteomes" id="UP000280008"/>
    </source>
</evidence>
<dbReference type="AlphaFoldDB" id="A0A495ICE6"/>
<feature type="domain" description="HTH araC/xylS-type" evidence="7">
    <location>
        <begin position="228"/>
        <end position="326"/>
    </location>
</feature>
<gene>
    <name evidence="8" type="ORF">C8E83_0682</name>
</gene>
<protein>
    <submittedName>
        <fullName evidence="8">AraC-like DNA-binding protein</fullName>
    </submittedName>
</protein>
<evidence type="ECO:0000259" key="7">
    <source>
        <dbReference type="PROSITE" id="PS01124"/>
    </source>
</evidence>
<dbReference type="Pfam" id="PF12833">
    <property type="entry name" value="HTH_18"/>
    <property type="match status" value="1"/>
</dbReference>
<keyword evidence="2" id="KW-0805">Transcription regulation</keyword>
<dbReference type="GO" id="GO:0043565">
    <property type="term" value="F:sequence-specific DNA binding"/>
    <property type="evidence" value="ECO:0007669"/>
    <property type="project" value="InterPro"/>
</dbReference>
<evidence type="ECO:0000256" key="1">
    <source>
        <dbReference type="ARBA" id="ARBA00022490"/>
    </source>
</evidence>
<keyword evidence="1" id="KW-0963">Cytoplasm</keyword>
<feature type="region of interest" description="Disordered" evidence="6">
    <location>
        <begin position="18"/>
        <end position="40"/>
    </location>
</feature>
<accession>A0A495ICE6</accession>
<proteinExistence type="predicted"/>
<keyword evidence="3 8" id="KW-0238">DNA-binding</keyword>
<dbReference type="EMBL" id="RBKS01000001">
    <property type="protein sequence ID" value="RKR73589.1"/>
    <property type="molecule type" value="Genomic_DNA"/>
</dbReference>
<comment type="caution">
    <text evidence="8">The sequence shown here is derived from an EMBL/GenBank/DDBJ whole genome shotgun (WGS) entry which is preliminary data.</text>
</comment>
<dbReference type="SUPFAM" id="SSF46689">
    <property type="entry name" value="Homeodomain-like"/>
    <property type="match status" value="2"/>
</dbReference>
<dbReference type="PANTHER" id="PTHR46796:SF13">
    <property type="entry name" value="HTH-TYPE TRANSCRIPTIONAL ACTIVATOR RHAS"/>
    <property type="match status" value="1"/>
</dbReference>
<dbReference type="InterPro" id="IPR018060">
    <property type="entry name" value="HTH_AraC"/>
</dbReference>
<dbReference type="PANTHER" id="PTHR46796">
    <property type="entry name" value="HTH-TYPE TRANSCRIPTIONAL ACTIVATOR RHAS-RELATED"/>
    <property type="match status" value="1"/>
</dbReference>
<dbReference type="GO" id="GO:0003700">
    <property type="term" value="F:DNA-binding transcription factor activity"/>
    <property type="evidence" value="ECO:0007669"/>
    <property type="project" value="InterPro"/>
</dbReference>
<dbReference type="InterPro" id="IPR018062">
    <property type="entry name" value="HTH_AraC-typ_CS"/>
</dbReference>
<evidence type="ECO:0000256" key="3">
    <source>
        <dbReference type="ARBA" id="ARBA00023125"/>
    </source>
</evidence>
<dbReference type="InterPro" id="IPR009057">
    <property type="entry name" value="Homeodomain-like_sf"/>
</dbReference>
<evidence type="ECO:0000256" key="2">
    <source>
        <dbReference type="ARBA" id="ARBA00023015"/>
    </source>
</evidence>
<dbReference type="PRINTS" id="PR00032">
    <property type="entry name" value="HTHARAC"/>
</dbReference>
<keyword evidence="9" id="KW-1185">Reference proteome</keyword>
<evidence type="ECO:0000313" key="8">
    <source>
        <dbReference type="EMBL" id="RKR73589.1"/>
    </source>
</evidence>
<dbReference type="Proteomes" id="UP000280008">
    <property type="component" value="Unassembled WGS sequence"/>
</dbReference>
<dbReference type="PROSITE" id="PS01124">
    <property type="entry name" value="HTH_ARAC_FAMILY_2"/>
    <property type="match status" value="1"/>
</dbReference>